<dbReference type="InterPro" id="IPR027277">
    <property type="entry name" value="NadC/ModD"/>
</dbReference>
<dbReference type="Proteomes" id="UP001596353">
    <property type="component" value="Unassembled WGS sequence"/>
</dbReference>
<dbReference type="InterPro" id="IPR004393">
    <property type="entry name" value="NadC"/>
</dbReference>
<evidence type="ECO:0000259" key="10">
    <source>
        <dbReference type="Pfam" id="PF01729"/>
    </source>
</evidence>
<comment type="caution">
    <text evidence="12">The sequence shown here is derived from an EMBL/GenBank/DDBJ whole genome shotgun (WGS) entry which is preliminary data.</text>
</comment>
<dbReference type="CDD" id="cd01572">
    <property type="entry name" value="QPRTase"/>
    <property type="match status" value="1"/>
</dbReference>
<evidence type="ECO:0000256" key="8">
    <source>
        <dbReference type="ARBA" id="ARBA00033102"/>
    </source>
</evidence>
<dbReference type="EC" id="2.4.2.19" evidence="4"/>
<evidence type="ECO:0000259" key="11">
    <source>
        <dbReference type="Pfam" id="PF02749"/>
    </source>
</evidence>
<evidence type="ECO:0000256" key="1">
    <source>
        <dbReference type="ARBA" id="ARBA00003237"/>
    </source>
</evidence>
<evidence type="ECO:0000256" key="6">
    <source>
        <dbReference type="ARBA" id="ARBA00022676"/>
    </source>
</evidence>
<sequence>MHRRDRSAPRPERSPHEYHPLPDLILEPLVRAALLEDLGTYGDITTRTVIPATTRYTARLNAREAGVVSGLQVAALAFRLVDPSLVVTAHKIDGDAIRPGDLLMEIAGAAASILSAERVALNFAGRLSGIATMTASFVAETKGTATRVTCTRKTTPGLRLVEKQAVLHGGGFNHRFSLSDAVLIKDNHIAAAGGIRPVLQAVKAQASHMVRCEIEVDRLDQLAEVLDEGGADVVLLDNMDTLTLREAVAMTAGRLVLEASGNMRLDRIAEVAATGVDYISSGALTHSAQTLDLGLDF</sequence>
<dbReference type="Pfam" id="PF01729">
    <property type="entry name" value="QRPTase_C"/>
    <property type="match status" value="1"/>
</dbReference>
<name>A0ABW2B7Q2_9RHOB</name>
<comment type="function">
    <text evidence="1">Involved in the catabolism of quinolinic acid (QA).</text>
</comment>
<evidence type="ECO:0000256" key="7">
    <source>
        <dbReference type="ARBA" id="ARBA00022679"/>
    </source>
</evidence>
<keyword evidence="6 9" id="KW-0328">Glycosyltransferase</keyword>
<dbReference type="Gene3D" id="3.20.20.70">
    <property type="entry name" value="Aldolase class I"/>
    <property type="match status" value="1"/>
</dbReference>
<evidence type="ECO:0000313" key="12">
    <source>
        <dbReference type="EMBL" id="MFC6761619.1"/>
    </source>
</evidence>
<dbReference type="InterPro" id="IPR013785">
    <property type="entry name" value="Aldolase_TIM"/>
</dbReference>
<dbReference type="EMBL" id="JBHSWG010000003">
    <property type="protein sequence ID" value="MFC6761619.1"/>
    <property type="molecule type" value="Genomic_DNA"/>
</dbReference>
<dbReference type="GO" id="GO:0004514">
    <property type="term" value="F:nicotinate-nucleotide diphosphorylase (carboxylating) activity"/>
    <property type="evidence" value="ECO:0007669"/>
    <property type="project" value="UniProtKB-EC"/>
</dbReference>
<organism evidence="12 13">
    <name type="scientific">Sulfitobacter porphyrae</name>
    <dbReference type="NCBI Taxonomy" id="1246864"/>
    <lineage>
        <taxon>Bacteria</taxon>
        <taxon>Pseudomonadati</taxon>
        <taxon>Pseudomonadota</taxon>
        <taxon>Alphaproteobacteria</taxon>
        <taxon>Rhodobacterales</taxon>
        <taxon>Roseobacteraceae</taxon>
        <taxon>Sulfitobacter</taxon>
    </lineage>
</organism>
<dbReference type="NCBIfam" id="TIGR00078">
    <property type="entry name" value="nadC"/>
    <property type="match status" value="1"/>
</dbReference>
<proteinExistence type="inferred from homology"/>
<dbReference type="Gene3D" id="3.90.1170.20">
    <property type="entry name" value="Quinolinate phosphoribosyl transferase, N-terminal domain"/>
    <property type="match status" value="1"/>
</dbReference>
<comment type="pathway">
    <text evidence="2">Cofactor biosynthesis; NAD(+) biosynthesis; nicotinate D-ribonucleotide from quinolinate: step 1/1.</text>
</comment>
<evidence type="ECO:0000256" key="9">
    <source>
        <dbReference type="PIRNR" id="PIRNR006250"/>
    </source>
</evidence>
<evidence type="ECO:0000256" key="2">
    <source>
        <dbReference type="ARBA" id="ARBA00004893"/>
    </source>
</evidence>
<keyword evidence="13" id="KW-1185">Reference proteome</keyword>
<keyword evidence="5" id="KW-0662">Pyridine nucleotide biosynthesis</keyword>
<reference evidence="13" key="1">
    <citation type="journal article" date="2019" name="Int. J. Syst. Evol. Microbiol.">
        <title>The Global Catalogue of Microorganisms (GCM) 10K type strain sequencing project: providing services to taxonomists for standard genome sequencing and annotation.</title>
        <authorList>
            <consortium name="The Broad Institute Genomics Platform"/>
            <consortium name="The Broad Institute Genome Sequencing Center for Infectious Disease"/>
            <person name="Wu L."/>
            <person name="Ma J."/>
        </authorList>
    </citation>
    <scope>NUCLEOTIDE SEQUENCE [LARGE SCALE GENOMIC DNA]</scope>
    <source>
        <strain evidence="13">CCUG 66188</strain>
    </source>
</reference>
<feature type="domain" description="Quinolinate phosphoribosyl transferase C-terminal" evidence="10">
    <location>
        <begin position="130"/>
        <end position="296"/>
    </location>
</feature>
<dbReference type="PANTHER" id="PTHR32179">
    <property type="entry name" value="NICOTINATE-NUCLEOTIDE PYROPHOSPHORYLASE [CARBOXYLATING]"/>
    <property type="match status" value="1"/>
</dbReference>
<dbReference type="SUPFAM" id="SSF51690">
    <property type="entry name" value="Nicotinate/Quinolinate PRTase C-terminal domain-like"/>
    <property type="match status" value="1"/>
</dbReference>
<dbReference type="SUPFAM" id="SSF54675">
    <property type="entry name" value="Nicotinate/Quinolinate PRTase N-terminal domain-like"/>
    <property type="match status" value="1"/>
</dbReference>
<feature type="domain" description="Quinolinate phosphoribosyl transferase N-terminal" evidence="11">
    <location>
        <begin position="43"/>
        <end position="128"/>
    </location>
</feature>
<dbReference type="InterPro" id="IPR037128">
    <property type="entry name" value="Quinolinate_PRibosylTase_N_sf"/>
</dbReference>
<dbReference type="Pfam" id="PF02749">
    <property type="entry name" value="QRPTase_N"/>
    <property type="match status" value="1"/>
</dbReference>
<evidence type="ECO:0000256" key="5">
    <source>
        <dbReference type="ARBA" id="ARBA00022642"/>
    </source>
</evidence>
<keyword evidence="7 9" id="KW-0808">Transferase</keyword>
<dbReference type="PANTHER" id="PTHR32179:SF3">
    <property type="entry name" value="NICOTINATE-NUCLEOTIDE PYROPHOSPHORYLASE [CARBOXYLATING]"/>
    <property type="match status" value="1"/>
</dbReference>
<dbReference type="InterPro" id="IPR022412">
    <property type="entry name" value="Quinolinate_PRibosylTrfase_N"/>
</dbReference>
<protein>
    <recommendedName>
        <fullName evidence="4">nicotinate-nucleotide diphosphorylase (carboxylating)</fullName>
        <ecNumber evidence="4">2.4.2.19</ecNumber>
    </recommendedName>
    <alternativeName>
        <fullName evidence="8">Quinolinate phosphoribosyltransferase [decarboxylating]</fullName>
    </alternativeName>
</protein>
<evidence type="ECO:0000313" key="13">
    <source>
        <dbReference type="Proteomes" id="UP001596353"/>
    </source>
</evidence>
<evidence type="ECO:0000256" key="3">
    <source>
        <dbReference type="ARBA" id="ARBA00009400"/>
    </source>
</evidence>
<dbReference type="PIRSF" id="PIRSF006250">
    <property type="entry name" value="NadC_ModD"/>
    <property type="match status" value="1"/>
</dbReference>
<dbReference type="InterPro" id="IPR002638">
    <property type="entry name" value="Quinolinate_PRibosylTrfase_C"/>
</dbReference>
<accession>A0ABW2B7Q2</accession>
<evidence type="ECO:0000256" key="4">
    <source>
        <dbReference type="ARBA" id="ARBA00011944"/>
    </source>
</evidence>
<dbReference type="InterPro" id="IPR036068">
    <property type="entry name" value="Nicotinate_pribotase-like_C"/>
</dbReference>
<comment type="similarity">
    <text evidence="3 9">Belongs to the NadC/ModD family.</text>
</comment>
<gene>
    <name evidence="12" type="primary">nadC</name>
    <name evidence="12" type="ORF">ACFQFQ_22575</name>
</gene>